<dbReference type="AlphaFoldDB" id="T2GA95"/>
<dbReference type="PANTHER" id="PTHR43065">
    <property type="entry name" value="SENSOR HISTIDINE KINASE"/>
    <property type="match status" value="1"/>
</dbReference>
<dbReference type="GO" id="GO:0006355">
    <property type="term" value="P:regulation of DNA-templated transcription"/>
    <property type="evidence" value="ECO:0007669"/>
    <property type="project" value="InterPro"/>
</dbReference>
<proteinExistence type="predicted"/>
<dbReference type="CDD" id="cd00130">
    <property type="entry name" value="PAS"/>
    <property type="match status" value="1"/>
</dbReference>
<dbReference type="InterPro" id="IPR003661">
    <property type="entry name" value="HisK_dim/P_dom"/>
</dbReference>
<name>T2GA95_MEGG1</name>
<accession>T2GA95</accession>
<dbReference type="GO" id="GO:0005524">
    <property type="term" value="F:ATP binding"/>
    <property type="evidence" value="ECO:0007669"/>
    <property type="project" value="UniProtKB-KW"/>
</dbReference>
<dbReference type="SMART" id="SM00387">
    <property type="entry name" value="HATPase_c"/>
    <property type="match status" value="1"/>
</dbReference>
<comment type="catalytic activity">
    <reaction evidence="1">
        <text>ATP + protein L-histidine = ADP + protein N-phospho-L-histidine.</text>
        <dbReference type="EC" id="2.7.13.3"/>
    </reaction>
</comment>
<dbReference type="GO" id="GO:0016020">
    <property type="term" value="C:membrane"/>
    <property type="evidence" value="ECO:0007669"/>
    <property type="project" value="UniProtKB-SubCell"/>
</dbReference>
<keyword evidence="8" id="KW-0067">ATP-binding</keyword>
<dbReference type="HOGENOM" id="CLU_000445_89_29_7"/>
<dbReference type="SUPFAM" id="SSF158472">
    <property type="entry name" value="HAMP domain-like"/>
    <property type="match status" value="1"/>
</dbReference>
<evidence type="ECO:0000259" key="15">
    <source>
        <dbReference type="PROSITE" id="PS50885"/>
    </source>
</evidence>
<dbReference type="InterPro" id="IPR005467">
    <property type="entry name" value="His_kinase_dom"/>
</dbReference>
<dbReference type="PROSITE" id="PS50885">
    <property type="entry name" value="HAMP"/>
    <property type="match status" value="1"/>
</dbReference>
<dbReference type="Gene3D" id="3.30.450.290">
    <property type="match status" value="1"/>
</dbReference>
<dbReference type="Gene3D" id="6.10.340.10">
    <property type="match status" value="1"/>
</dbReference>
<evidence type="ECO:0000259" key="13">
    <source>
        <dbReference type="PROSITE" id="PS50112"/>
    </source>
</evidence>
<dbReference type="SMART" id="SM00091">
    <property type="entry name" value="PAS"/>
    <property type="match status" value="2"/>
</dbReference>
<evidence type="ECO:0000256" key="6">
    <source>
        <dbReference type="ARBA" id="ARBA00022741"/>
    </source>
</evidence>
<evidence type="ECO:0000256" key="5">
    <source>
        <dbReference type="ARBA" id="ARBA00022679"/>
    </source>
</evidence>
<dbReference type="InterPro" id="IPR000700">
    <property type="entry name" value="PAS-assoc_C"/>
</dbReference>
<evidence type="ECO:0000256" key="8">
    <source>
        <dbReference type="ARBA" id="ARBA00022840"/>
    </source>
</evidence>
<keyword evidence="11" id="KW-1133">Transmembrane helix</keyword>
<dbReference type="SMART" id="SM00304">
    <property type="entry name" value="HAMP"/>
    <property type="match status" value="1"/>
</dbReference>
<feature type="domain" description="PAS" evidence="13">
    <location>
        <begin position="461"/>
        <end position="526"/>
    </location>
</feature>
<dbReference type="PANTHER" id="PTHR43065:SF46">
    <property type="entry name" value="C4-DICARBOXYLATE TRANSPORT SENSOR PROTEIN DCTB"/>
    <property type="match status" value="1"/>
</dbReference>
<protein>
    <recommendedName>
        <fullName evidence="3">histidine kinase</fullName>
        <ecNumber evidence="3">2.7.13.3</ecNumber>
    </recommendedName>
</protein>
<keyword evidence="7 16" id="KW-0418">Kinase</keyword>
<feature type="transmembrane region" description="Helical" evidence="11">
    <location>
        <begin position="262"/>
        <end position="284"/>
    </location>
</feature>
<dbReference type="Proteomes" id="UP000016587">
    <property type="component" value="Chromosome"/>
</dbReference>
<dbReference type="eggNOG" id="COG4191">
    <property type="taxonomic scope" value="Bacteria"/>
</dbReference>
<dbReference type="PATRIC" id="fig|1121448.10.peg.1689"/>
<keyword evidence="4" id="KW-0597">Phosphoprotein</keyword>
<evidence type="ECO:0000256" key="4">
    <source>
        <dbReference type="ARBA" id="ARBA00022553"/>
    </source>
</evidence>
<dbReference type="Pfam" id="PF00672">
    <property type="entry name" value="HAMP"/>
    <property type="match status" value="1"/>
</dbReference>
<evidence type="ECO:0000256" key="2">
    <source>
        <dbReference type="ARBA" id="ARBA00004370"/>
    </source>
</evidence>
<evidence type="ECO:0000256" key="7">
    <source>
        <dbReference type="ARBA" id="ARBA00022777"/>
    </source>
</evidence>
<dbReference type="SUPFAM" id="SSF55874">
    <property type="entry name" value="ATPase domain of HSP90 chaperone/DNA topoisomerase II/histidine kinase"/>
    <property type="match status" value="1"/>
</dbReference>
<dbReference type="InterPro" id="IPR035965">
    <property type="entry name" value="PAS-like_dom_sf"/>
</dbReference>
<keyword evidence="5" id="KW-0808">Transferase</keyword>
<comment type="subcellular location">
    <subcellularLocation>
        <location evidence="2">Membrane</location>
    </subcellularLocation>
</comment>
<keyword evidence="11" id="KW-0812">Transmembrane</keyword>
<dbReference type="SUPFAM" id="SSF47384">
    <property type="entry name" value="Homodimeric domain of signal transducing histidine kinase"/>
    <property type="match status" value="1"/>
</dbReference>
<evidence type="ECO:0000259" key="14">
    <source>
        <dbReference type="PROSITE" id="PS50113"/>
    </source>
</evidence>
<dbReference type="Pfam" id="PF00989">
    <property type="entry name" value="PAS"/>
    <property type="match status" value="1"/>
</dbReference>
<dbReference type="CDD" id="cd00082">
    <property type="entry name" value="HisKA"/>
    <property type="match status" value="1"/>
</dbReference>
<dbReference type="InterPro" id="IPR013656">
    <property type="entry name" value="PAS_4"/>
</dbReference>
<evidence type="ECO:0000256" key="11">
    <source>
        <dbReference type="SAM" id="Phobius"/>
    </source>
</evidence>
<dbReference type="STRING" id="1121448.DGI_1703"/>
<organism evidence="16 17">
    <name type="scientific">Megalodesulfovibrio gigas (strain ATCC 19364 / DSM 1382 / NCIMB 9332 / VKM B-1759)</name>
    <name type="common">Desulfovibrio gigas</name>
    <dbReference type="NCBI Taxonomy" id="1121448"/>
    <lineage>
        <taxon>Bacteria</taxon>
        <taxon>Pseudomonadati</taxon>
        <taxon>Thermodesulfobacteriota</taxon>
        <taxon>Desulfovibrionia</taxon>
        <taxon>Desulfovibrionales</taxon>
        <taxon>Desulfovibrionaceae</taxon>
        <taxon>Megalodesulfovibrio</taxon>
    </lineage>
</organism>
<dbReference type="InterPro" id="IPR003660">
    <property type="entry name" value="HAMP_dom"/>
</dbReference>
<dbReference type="GO" id="GO:0000155">
    <property type="term" value="F:phosphorelay sensor kinase activity"/>
    <property type="evidence" value="ECO:0007669"/>
    <property type="project" value="InterPro"/>
</dbReference>
<reference evidence="16 17" key="1">
    <citation type="journal article" date="2013" name="J. Bacteriol.">
        <title>Roles of HynAB and Ech, the only two hydrogenases found in the model sulfate reducer Desulfovibrio gigas.</title>
        <authorList>
            <person name="Morais-Silva F.O."/>
            <person name="Santos C.I."/>
            <person name="Rodrigues R."/>
            <person name="Pereira I.A."/>
            <person name="Rodrigues-Pousada C."/>
        </authorList>
    </citation>
    <scope>NUCLEOTIDE SEQUENCE [LARGE SCALE GENOMIC DNA]</scope>
    <source>
        <strain evidence="17">ATCC 19364 / DSM 1382 / NCIMB 9332 / VKM B-1759</strain>
    </source>
</reference>
<dbReference type="Gene3D" id="1.10.287.130">
    <property type="match status" value="1"/>
</dbReference>
<dbReference type="PROSITE" id="PS50113">
    <property type="entry name" value="PAC"/>
    <property type="match status" value="1"/>
</dbReference>
<dbReference type="InterPro" id="IPR003594">
    <property type="entry name" value="HATPase_dom"/>
</dbReference>
<dbReference type="InterPro" id="IPR036890">
    <property type="entry name" value="HATPase_C_sf"/>
</dbReference>
<evidence type="ECO:0000256" key="1">
    <source>
        <dbReference type="ARBA" id="ARBA00000085"/>
    </source>
</evidence>
<dbReference type="InterPro" id="IPR036097">
    <property type="entry name" value="HisK_dim/P_sf"/>
</dbReference>
<feature type="domain" description="Histidine kinase" evidence="12">
    <location>
        <begin position="593"/>
        <end position="824"/>
    </location>
</feature>
<dbReference type="PROSITE" id="PS50109">
    <property type="entry name" value="HIS_KIN"/>
    <property type="match status" value="1"/>
</dbReference>
<dbReference type="Pfam" id="PF08448">
    <property type="entry name" value="PAS_4"/>
    <property type="match status" value="1"/>
</dbReference>
<dbReference type="InterPro" id="IPR000014">
    <property type="entry name" value="PAS"/>
</dbReference>
<keyword evidence="10" id="KW-0175">Coiled coil</keyword>
<dbReference type="PRINTS" id="PR00344">
    <property type="entry name" value="BCTRLSENSOR"/>
</dbReference>
<feature type="coiled-coil region" evidence="10">
    <location>
        <begin position="444"/>
        <end position="471"/>
    </location>
</feature>
<feature type="domain" description="HAMP" evidence="15">
    <location>
        <begin position="282"/>
        <end position="334"/>
    </location>
</feature>
<dbReference type="KEGG" id="dgg:DGI_1703"/>
<evidence type="ECO:0000313" key="17">
    <source>
        <dbReference type="Proteomes" id="UP000016587"/>
    </source>
</evidence>
<gene>
    <name evidence="16" type="ORF">DGI_1703</name>
</gene>
<keyword evidence="11" id="KW-0472">Membrane</keyword>
<dbReference type="InterPro" id="IPR013767">
    <property type="entry name" value="PAS_fold"/>
</dbReference>
<evidence type="ECO:0000259" key="12">
    <source>
        <dbReference type="PROSITE" id="PS50109"/>
    </source>
</evidence>
<dbReference type="CDD" id="cd06225">
    <property type="entry name" value="HAMP"/>
    <property type="match status" value="1"/>
</dbReference>
<reference evidence="17" key="2">
    <citation type="submission" date="2013-07" db="EMBL/GenBank/DDBJ databases">
        <authorList>
            <person name="Morais-Silva F.O."/>
            <person name="Rezende A.M."/>
            <person name="Pimentel C."/>
            <person name="Resende D.M."/>
            <person name="Santos C.I."/>
            <person name="Clemente C."/>
            <person name="de Oliveira L.M."/>
            <person name="da Silva S.M."/>
            <person name="Costa D.A."/>
            <person name="Varela-Raposo A."/>
            <person name="Horacio E.C.A."/>
            <person name="Matos M."/>
            <person name="Flores O."/>
            <person name="Ruiz J.C."/>
            <person name="Rodrigues-Pousada C."/>
        </authorList>
    </citation>
    <scope>NUCLEOTIDE SEQUENCE [LARGE SCALE GENOMIC DNA]</scope>
    <source>
        <strain evidence="17">ATCC 19364 / DSM 1382 / NCIMB 9332 / VKM B-1759</strain>
    </source>
</reference>
<keyword evidence="6" id="KW-0547">Nucleotide-binding</keyword>
<dbReference type="NCBIfam" id="TIGR00229">
    <property type="entry name" value="sensory_box"/>
    <property type="match status" value="1"/>
</dbReference>
<dbReference type="SMART" id="SM00388">
    <property type="entry name" value="HisKA"/>
    <property type="match status" value="1"/>
</dbReference>
<dbReference type="PROSITE" id="PS50112">
    <property type="entry name" value="PAS"/>
    <property type="match status" value="1"/>
</dbReference>
<dbReference type="Gene3D" id="3.30.565.10">
    <property type="entry name" value="Histidine kinase-like ATPase, C-terminal domain"/>
    <property type="match status" value="1"/>
</dbReference>
<dbReference type="eggNOG" id="COG3850">
    <property type="taxonomic scope" value="Bacteria"/>
</dbReference>
<evidence type="ECO:0000313" key="16">
    <source>
        <dbReference type="EMBL" id="AGW13520.1"/>
    </source>
</evidence>
<dbReference type="InterPro" id="IPR004358">
    <property type="entry name" value="Sig_transdc_His_kin-like_C"/>
</dbReference>
<dbReference type="SUPFAM" id="SSF55785">
    <property type="entry name" value="PYP-like sensor domain (PAS domain)"/>
    <property type="match status" value="2"/>
</dbReference>
<dbReference type="EC" id="2.7.13.3" evidence="3"/>
<evidence type="ECO:0000256" key="3">
    <source>
        <dbReference type="ARBA" id="ARBA00012438"/>
    </source>
</evidence>
<keyword evidence="17" id="KW-1185">Reference proteome</keyword>
<feature type="domain" description="PAC" evidence="14">
    <location>
        <begin position="408"/>
        <end position="460"/>
    </location>
</feature>
<dbReference type="Pfam" id="PF02518">
    <property type="entry name" value="HATPase_c"/>
    <property type="match status" value="1"/>
</dbReference>
<evidence type="ECO:0000256" key="10">
    <source>
        <dbReference type="SAM" id="Coils"/>
    </source>
</evidence>
<dbReference type="Pfam" id="PF00512">
    <property type="entry name" value="HisKA"/>
    <property type="match status" value="1"/>
</dbReference>
<sequence length="837" mass="91835">MSLRARNAPTCRRVLIPHCQNPRRCLSGGAGTQRAHAFARSSAFQNRSIRVQPGAGAPMSGVTSGSMFSSISHSLAGKLVVANGVLLLGSVALLTWAAMINQQELGNRAALDGAERLSTTVKLGLHYAMMLNSRDDISQIVANIARQPEILAVRVYNKDGAIKFSNKPEEVDTVAGMREPACAPCHASATPRTILSVMERTRMAEDETGRSIGMLTPIENEPGCSEGCHFHPADTKILGAIDIVLSQGTSDEEVQALGRRMLLFSAGVFLAVSGLLLFFMGQYVNRPIRALIQTTRGIARGEEPPVPVTRQRDEIGQLAQAVADMGAAIVEKQKDLNRQRDEYQNLFANVPCFITVQDRNFRLLRYNREFKEHFHPRPGQPCYKAYKGRSEKCPVCPVETTFQTGRSATSEESGLDSQGNLRHWLVTTAPLRDEKGEVVAAMEMSLDITARKELEREAKRLEEKYQAIYRTIPSPVFLLDLTGLTVLDCNKSAETVYGIPRKDMLGRYFPDFFLPDSRGRMAADLRVCKSIDRAPQLVPDGRTLYVAMLATPVEIGGTHVLLITVTDITRRLEAEQQLVHAGKMATLGEMAAGVAHELNQPLTVIKGAASYFLKKIRRGETVAPDVLADLSQEMDSHVDRASRIINHLREFGRRPEMELMEVDVGEVLLRSLEMFRQQLALRQIKVELDVSPNVPKVMGDAGRLEQVFVNMLMNARDAIEEKFQGEKSRTLRESGSGEEKLISIVARDCHGWVHIRVSDTGGGVPAGVQGRIFEPFFTTKATGKGTGLGLSISYGIVQDCGGEIFLERSGPEGSTFLVILPSPEATACALPEESSNG</sequence>
<dbReference type="Gene3D" id="3.30.450.20">
    <property type="entry name" value="PAS domain"/>
    <property type="match status" value="2"/>
</dbReference>
<dbReference type="EMBL" id="CP006585">
    <property type="protein sequence ID" value="AGW13520.1"/>
    <property type="molecule type" value="Genomic_DNA"/>
</dbReference>
<evidence type="ECO:0000256" key="9">
    <source>
        <dbReference type="ARBA" id="ARBA00023012"/>
    </source>
</evidence>
<keyword evidence="9" id="KW-0902">Two-component regulatory system</keyword>